<keyword evidence="4" id="KW-1185">Reference proteome</keyword>
<evidence type="ECO:0000313" key="4">
    <source>
        <dbReference type="Proteomes" id="UP001221268"/>
    </source>
</evidence>
<keyword evidence="1" id="KW-0175">Coiled coil</keyword>
<dbReference type="PROSITE" id="PS51257">
    <property type="entry name" value="PROKAR_LIPOPROTEIN"/>
    <property type="match status" value="1"/>
</dbReference>
<evidence type="ECO:0000256" key="2">
    <source>
        <dbReference type="SAM" id="SignalP"/>
    </source>
</evidence>
<protein>
    <submittedName>
        <fullName evidence="3">Tetratricopeptide repeat protein</fullName>
    </submittedName>
</protein>
<reference evidence="3 4" key="1">
    <citation type="submission" date="2023-01" db="EMBL/GenBank/DDBJ databases">
        <authorList>
            <person name="Yang C."/>
        </authorList>
    </citation>
    <scope>NUCLEOTIDE SEQUENCE [LARGE SCALE GENOMIC DNA]</scope>
    <source>
        <strain evidence="3 4">ZJ106</strain>
    </source>
</reference>
<proteinExistence type="predicted"/>
<accession>A0ABY7RKJ0</accession>
<gene>
    <name evidence="3" type="ORF">PJU73_01680</name>
</gene>
<dbReference type="InterPro" id="IPR011990">
    <property type="entry name" value="TPR-like_helical_dom_sf"/>
</dbReference>
<dbReference type="EMBL" id="CP116766">
    <property type="protein sequence ID" value="WCL71859.1"/>
    <property type="molecule type" value="Genomic_DNA"/>
</dbReference>
<dbReference type="SUPFAM" id="SSF48452">
    <property type="entry name" value="TPR-like"/>
    <property type="match status" value="1"/>
</dbReference>
<feature type="chain" id="PRO_5046841067" evidence="2">
    <location>
        <begin position="22"/>
        <end position="243"/>
    </location>
</feature>
<feature type="coiled-coil region" evidence="1">
    <location>
        <begin position="47"/>
        <end position="81"/>
    </location>
</feature>
<feature type="signal peptide" evidence="2">
    <location>
        <begin position="1"/>
        <end position="21"/>
    </location>
</feature>
<keyword evidence="2" id="KW-0732">Signal</keyword>
<dbReference type="RefSeq" id="WP_237091873.1">
    <property type="nucleotide sequence ID" value="NZ_CP116766.1"/>
</dbReference>
<organism evidence="3 4">
    <name type="scientific">Neisseria lisongii</name>
    <dbReference type="NCBI Taxonomy" id="2912188"/>
    <lineage>
        <taxon>Bacteria</taxon>
        <taxon>Pseudomonadati</taxon>
        <taxon>Pseudomonadota</taxon>
        <taxon>Betaproteobacteria</taxon>
        <taxon>Neisseriales</taxon>
        <taxon>Neisseriaceae</taxon>
        <taxon>Neisseria</taxon>
    </lineage>
</organism>
<evidence type="ECO:0000313" key="3">
    <source>
        <dbReference type="EMBL" id="WCL71859.1"/>
    </source>
</evidence>
<sequence>MNRHTRALALALTLSAACANAAPTVDGDTVLPDLPQESNQTAIPYPAIDQQTQIDQMSIQIARLEREIGLLTNRIQRLEHSAKAKPPAKRSMGVQRLDDAALKKHYQADTAAENGQDDPVSANERRLYEQALQRYRQGNYQAAAALLKGADGGNGSETARRNMYLLLQSQQRLGNCESVIEIGGRYANRFHSSHQTPDAVYSIGQCQYAMQQKDIARNTWRKLIQRYPDSNAAKQAAARLQQR</sequence>
<evidence type="ECO:0000256" key="1">
    <source>
        <dbReference type="SAM" id="Coils"/>
    </source>
</evidence>
<name>A0ABY7RKJ0_9NEIS</name>
<dbReference type="Proteomes" id="UP001221268">
    <property type="component" value="Chromosome"/>
</dbReference>
<dbReference type="InterPro" id="IPR019734">
    <property type="entry name" value="TPR_rpt"/>
</dbReference>
<dbReference type="Pfam" id="PF13174">
    <property type="entry name" value="TPR_6"/>
    <property type="match status" value="1"/>
</dbReference>
<dbReference type="Gene3D" id="1.25.40.10">
    <property type="entry name" value="Tetratricopeptide repeat domain"/>
    <property type="match status" value="1"/>
</dbReference>